<name>A0A6A5QUX0_AMPQU</name>
<protein>
    <submittedName>
        <fullName evidence="2">Uncharacterized protein</fullName>
    </submittedName>
</protein>
<dbReference type="AlphaFoldDB" id="A0A6A5QUX0"/>
<reference evidence="2" key="1">
    <citation type="journal article" date="2020" name="Stud. Mycol.">
        <title>101 Dothideomycetes genomes: a test case for predicting lifestyles and emergence of pathogens.</title>
        <authorList>
            <person name="Haridas S."/>
            <person name="Albert R."/>
            <person name="Binder M."/>
            <person name="Bloem J."/>
            <person name="Labutti K."/>
            <person name="Salamov A."/>
            <person name="Andreopoulos B."/>
            <person name="Baker S."/>
            <person name="Barry K."/>
            <person name="Bills G."/>
            <person name="Bluhm B."/>
            <person name="Cannon C."/>
            <person name="Castanera R."/>
            <person name="Culley D."/>
            <person name="Daum C."/>
            <person name="Ezra D."/>
            <person name="Gonzalez J."/>
            <person name="Henrissat B."/>
            <person name="Kuo A."/>
            <person name="Liang C."/>
            <person name="Lipzen A."/>
            <person name="Lutzoni F."/>
            <person name="Magnuson J."/>
            <person name="Mondo S."/>
            <person name="Nolan M."/>
            <person name="Ohm R."/>
            <person name="Pangilinan J."/>
            <person name="Park H.-J."/>
            <person name="Ramirez L."/>
            <person name="Alfaro M."/>
            <person name="Sun H."/>
            <person name="Tritt A."/>
            <person name="Yoshinaga Y."/>
            <person name="Zwiers L.-H."/>
            <person name="Turgeon B."/>
            <person name="Goodwin S."/>
            <person name="Spatafora J."/>
            <person name="Crous P."/>
            <person name="Grigoriev I."/>
        </authorList>
    </citation>
    <scope>NUCLEOTIDE SEQUENCE</scope>
    <source>
        <strain evidence="2">HMLAC05119</strain>
    </source>
</reference>
<gene>
    <name evidence="2" type="ORF">BDU57DRAFT_545963</name>
</gene>
<feature type="compositionally biased region" description="Acidic residues" evidence="1">
    <location>
        <begin position="296"/>
        <end position="307"/>
    </location>
</feature>
<feature type="region of interest" description="Disordered" evidence="1">
    <location>
        <begin position="231"/>
        <end position="267"/>
    </location>
</feature>
<proteinExistence type="predicted"/>
<evidence type="ECO:0000313" key="3">
    <source>
        <dbReference type="Proteomes" id="UP000800096"/>
    </source>
</evidence>
<organism evidence="2 3">
    <name type="scientific">Ampelomyces quisqualis</name>
    <name type="common">Powdery mildew agent</name>
    <dbReference type="NCBI Taxonomy" id="50730"/>
    <lineage>
        <taxon>Eukaryota</taxon>
        <taxon>Fungi</taxon>
        <taxon>Dikarya</taxon>
        <taxon>Ascomycota</taxon>
        <taxon>Pezizomycotina</taxon>
        <taxon>Dothideomycetes</taxon>
        <taxon>Pleosporomycetidae</taxon>
        <taxon>Pleosporales</taxon>
        <taxon>Pleosporineae</taxon>
        <taxon>Phaeosphaeriaceae</taxon>
        <taxon>Ampelomyces</taxon>
    </lineage>
</organism>
<dbReference type="Proteomes" id="UP000800096">
    <property type="component" value="Unassembled WGS sequence"/>
</dbReference>
<sequence length="313" mass="34720">MSRHFKQMVSKPFKMVDAQLSAWGECKKKQQLDRMALAQEFRPLQHSSRSACQEEAGNIGNKNHVLELPVDLAGKIYPHDNSMYRKSRGVQMDSIPNSCNSESAKKLNSPQICQILGQHTIPTRHQTTSSHGYCMVTSDDSLASTSESMAVLFSNPTSGAQERNLYTTRQPPHEPQGAILEWLYFVEQDLGHDALASKDLHSAPPIPPAFSARVAAAVSPPGVLVRPCPATHKPTNSSSNVSATPKNAKAAPELQRHKSAFKGNRFSAEMSETRRKRCVTFQEPLTQVRTFSREDEQQDVGASEEYDGTWKTE</sequence>
<dbReference type="EMBL" id="ML979133">
    <property type="protein sequence ID" value="KAF1919263.1"/>
    <property type="molecule type" value="Genomic_DNA"/>
</dbReference>
<keyword evidence="3" id="KW-1185">Reference proteome</keyword>
<feature type="compositionally biased region" description="Polar residues" evidence="1">
    <location>
        <begin position="233"/>
        <end position="245"/>
    </location>
</feature>
<evidence type="ECO:0000313" key="2">
    <source>
        <dbReference type="EMBL" id="KAF1919263.1"/>
    </source>
</evidence>
<accession>A0A6A5QUX0</accession>
<evidence type="ECO:0000256" key="1">
    <source>
        <dbReference type="SAM" id="MobiDB-lite"/>
    </source>
</evidence>
<feature type="region of interest" description="Disordered" evidence="1">
    <location>
        <begin position="281"/>
        <end position="313"/>
    </location>
</feature>